<evidence type="ECO:0000313" key="3">
    <source>
        <dbReference type="Proteomes" id="UP000834106"/>
    </source>
</evidence>
<sequence length="220" mass="24215">MDLMETMAVDRMIITDNPSPRISFSDEVAMFKDTPYRSDSAQFDSASDFDFCITSNGTCLADELFSDGLILPLQLQEKFVKSKQLSTSKPPLPLPPTNQNLKQESIDQKHQSKAPFWHLKRSSSLHCDHNSKKSSIWSSISRSNSTGSVPNSKKLSKNSSAKVCSQKPPLWKNPRGPYGTGVQISPVLNGPPPCIISVNTGNLFGLGTLFRNGKGKNIKK</sequence>
<protein>
    <submittedName>
        <fullName evidence="2">Uncharacterized protein</fullName>
    </submittedName>
</protein>
<reference evidence="2" key="1">
    <citation type="submission" date="2023-05" db="EMBL/GenBank/DDBJ databases">
        <authorList>
            <person name="Huff M."/>
        </authorList>
    </citation>
    <scope>NUCLEOTIDE SEQUENCE</scope>
</reference>
<feature type="compositionally biased region" description="Low complexity" evidence="1">
    <location>
        <begin position="138"/>
        <end position="162"/>
    </location>
</feature>
<proteinExistence type="predicted"/>
<feature type="region of interest" description="Disordered" evidence="1">
    <location>
        <begin position="138"/>
        <end position="177"/>
    </location>
</feature>
<gene>
    <name evidence="2" type="ORF">FPE_LOCUS22090</name>
</gene>
<evidence type="ECO:0000256" key="1">
    <source>
        <dbReference type="SAM" id="MobiDB-lite"/>
    </source>
</evidence>
<feature type="region of interest" description="Disordered" evidence="1">
    <location>
        <begin position="82"/>
        <end position="108"/>
    </location>
</feature>
<dbReference type="PANTHER" id="PTHR36757:SF1">
    <property type="entry name" value="GENOME ASSEMBLY, CHROMOSOME: A04"/>
    <property type="match status" value="1"/>
</dbReference>
<accession>A0AAD1ZWS5</accession>
<name>A0AAD1ZWS5_9LAMI</name>
<dbReference type="EMBL" id="OU503048">
    <property type="protein sequence ID" value="CAI9774660.1"/>
    <property type="molecule type" value="Genomic_DNA"/>
</dbReference>
<dbReference type="AlphaFoldDB" id="A0AAD1ZWS5"/>
<dbReference type="Proteomes" id="UP000834106">
    <property type="component" value="Chromosome 13"/>
</dbReference>
<dbReference type="PANTHER" id="PTHR36757">
    <property type="entry name" value="BNAANNG22500D PROTEIN"/>
    <property type="match status" value="1"/>
</dbReference>
<organism evidence="2 3">
    <name type="scientific">Fraxinus pennsylvanica</name>
    <dbReference type="NCBI Taxonomy" id="56036"/>
    <lineage>
        <taxon>Eukaryota</taxon>
        <taxon>Viridiplantae</taxon>
        <taxon>Streptophyta</taxon>
        <taxon>Embryophyta</taxon>
        <taxon>Tracheophyta</taxon>
        <taxon>Spermatophyta</taxon>
        <taxon>Magnoliopsida</taxon>
        <taxon>eudicotyledons</taxon>
        <taxon>Gunneridae</taxon>
        <taxon>Pentapetalae</taxon>
        <taxon>asterids</taxon>
        <taxon>lamiids</taxon>
        <taxon>Lamiales</taxon>
        <taxon>Oleaceae</taxon>
        <taxon>Oleeae</taxon>
        <taxon>Fraxinus</taxon>
    </lineage>
</organism>
<keyword evidence="3" id="KW-1185">Reference proteome</keyword>
<evidence type="ECO:0000313" key="2">
    <source>
        <dbReference type="EMBL" id="CAI9774660.1"/>
    </source>
</evidence>